<accession>A0A2T2YFL4</accession>
<sequence length="355" mass="37962">METVQSQTVLITGASSGIGYELARLFARNNYHLIMVAHHVDKLDQAAWQLQSEFSGVRLNTIAIDLSKDDAPSRLFDHVRQQGWQVNVLVNNAGFGEYGLFTESNLQKELAMIHLNIISLVHLTKLFLPYLLNQGSGKILQVGSVASFTPTPLQSVYGATKAFILSFSEALQEELKDSPVTVTILCPPATDTNFFNVAGAQDSKIAQGNLATPEEVATTAYQALMAGDKRAIPTFKAKLQVAQSAILPDALNATLMHKQSEETTKPKKSSSKKASTTPVVAPESASLPVTETPAPASTARKKNIKSTTTTNLDTTGALDPTVAATGLTAADLTATNLEAASTPTPKPKRSTKKTQ</sequence>
<keyword evidence="6" id="KW-1185">Reference proteome</keyword>
<dbReference type="GO" id="GO:0016491">
    <property type="term" value="F:oxidoreductase activity"/>
    <property type="evidence" value="ECO:0007669"/>
    <property type="project" value="UniProtKB-KW"/>
</dbReference>
<evidence type="ECO:0000256" key="1">
    <source>
        <dbReference type="ARBA" id="ARBA00006484"/>
    </source>
</evidence>
<dbReference type="InterPro" id="IPR020904">
    <property type="entry name" value="Sc_DH/Rdtase_CS"/>
</dbReference>
<gene>
    <name evidence="5" type="ORF">AHMF7605_12505</name>
</gene>
<dbReference type="RefSeq" id="WP_106929816.1">
    <property type="nucleotide sequence ID" value="NZ_PYFT01000001.1"/>
</dbReference>
<dbReference type="Proteomes" id="UP000240357">
    <property type="component" value="Unassembled WGS sequence"/>
</dbReference>
<evidence type="ECO:0000313" key="6">
    <source>
        <dbReference type="Proteomes" id="UP000240357"/>
    </source>
</evidence>
<feature type="compositionally biased region" description="Basic residues" evidence="4">
    <location>
        <begin position="346"/>
        <end position="355"/>
    </location>
</feature>
<feature type="compositionally biased region" description="Low complexity" evidence="4">
    <location>
        <begin position="334"/>
        <end position="343"/>
    </location>
</feature>
<dbReference type="Gene3D" id="3.40.50.720">
    <property type="entry name" value="NAD(P)-binding Rossmann-like Domain"/>
    <property type="match status" value="1"/>
</dbReference>
<dbReference type="PANTHER" id="PTHR44196:SF2">
    <property type="entry name" value="SHORT-CHAIN DEHYDROGENASE-RELATED"/>
    <property type="match status" value="1"/>
</dbReference>
<dbReference type="SUPFAM" id="SSF51735">
    <property type="entry name" value="NAD(P)-binding Rossmann-fold domains"/>
    <property type="match status" value="1"/>
</dbReference>
<dbReference type="PRINTS" id="PR00081">
    <property type="entry name" value="GDHRDH"/>
</dbReference>
<dbReference type="InterPro" id="IPR002347">
    <property type="entry name" value="SDR_fam"/>
</dbReference>
<dbReference type="CDD" id="cd05233">
    <property type="entry name" value="SDR_c"/>
    <property type="match status" value="1"/>
</dbReference>
<organism evidence="5 6">
    <name type="scientific">Adhaeribacter arboris</name>
    <dbReference type="NCBI Taxonomy" id="2072846"/>
    <lineage>
        <taxon>Bacteria</taxon>
        <taxon>Pseudomonadati</taxon>
        <taxon>Bacteroidota</taxon>
        <taxon>Cytophagia</taxon>
        <taxon>Cytophagales</taxon>
        <taxon>Hymenobacteraceae</taxon>
        <taxon>Adhaeribacter</taxon>
    </lineage>
</organism>
<dbReference type="EMBL" id="PYFT01000001">
    <property type="protein sequence ID" value="PSR54283.1"/>
    <property type="molecule type" value="Genomic_DNA"/>
</dbReference>
<evidence type="ECO:0000313" key="5">
    <source>
        <dbReference type="EMBL" id="PSR54283.1"/>
    </source>
</evidence>
<feature type="compositionally biased region" description="Low complexity" evidence="4">
    <location>
        <begin position="307"/>
        <end position="318"/>
    </location>
</feature>
<comment type="caution">
    <text evidence="5">The sequence shown here is derived from an EMBL/GenBank/DDBJ whole genome shotgun (WGS) entry which is preliminary data.</text>
</comment>
<feature type="region of interest" description="Disordered" evidence="4">
    <location>
        <begin position="334"/>
        <end position="355"/>
    </location>
</feature>
<evidence type="ECO:0000256" key="3">
    <source>
        <dbReference type="RuleBase" id="RU000363"/>
    </source>
</evidence>
<dbReference type="InterPro" id="IPR036291">
    <property type="entry name" value="NAD(P)-bd_dom_sf"/>
</dbReference>
<dbReference type="PANTHER" id="PTHR44196">
    <property type="entry name" value="DEHYDROGENASE/REDUCTASE SDR FAMILY MEMBER 7B"/>
    <property type="match status" value="1"/>
</dbReference>
<dbReference type="PRINTS" id="PR00080">
    <property type="entry name" value="SDRFAMILY"/>
</dbReference>
<reference evidence="5 6" key="1">
    <citation type="submission" date="2018-03" db="EMBL/GenBank/DDBJ databases">
        <title>Adhaeribacter sp. HMF7605 Genome sequencing and assembly.</title>
        <authorList>
            <person name="Kang H."/>
            <person name="Kang J."/>
            <person name="Cha I."/>
            <person name="Kim H."/>
            <person name="Joh K."/>
        </authorList>
    </citation>
    <scope>NUCLEOTIDE SEQUENCE [LARGE SCALE GENOMIC DNA]</scope>
    <source>
        <strain evidence="5 6">HMF7605</strain>
    </source>
</reference>
<comment type="similarity">
    <text evidence="1 3">Belongs to the short-chain dehydrogenases/reductases (SDR) family.</text>
</comment>
<protein>
    <submittedName>
        <fullName evidence="5">Short-chain dehydrogenase</fullName>
    </submittedName>
</protein>
<name>A0A2T2YFL4_9BACT</name>
<dbReference type="PROSITE" id="PS00061">
    <property type="entry name" value="ADH_SHORT"/>
    <property type="match status" value="1"/>
</dbReference>
<proteinExistence type="inferred from homology"/>
<evidence type="ECO:0000256" key="2">
    <source>
        <dbReference type="ARBA" id="ARBA00023002"/>
    </source>
</evidence>
<keyword evidence="2" id="KW-0560">Oxidoreductase</keyword>
<dbReference type="OrthoDB" id="9808814at2"/>
<dbReference type="Pfam" id="PF00106">
    <property type="entry name" value="adh_short"/>
    <property type="match status" value="1"/>
</dbReference>
<dbReference type="AlphaFoldDB" id="A0A2T2YFL4"/>
<feature type="region of interest" description="Disordered" evidence="4">
    <location>
        <begin position="258"/>
        <end position="318"/>
    </location>
</feature>
<evidence type="ECO:0000256" key="4">
    <source>
        <dbReference type="SAM" id="MobiDB-lite"/>
    </source>
</evidence>
<dbReference type="GO" id="GO:0016020">
    <property type="term" value="C:membrane"/>
    <property type="evidence" value="ECO:0007669"/>
    <property type="project" value="TreeGrafter"/>
</dbReference>